<feature type="compositionally biased region" description="Acidic residues" evidence="11">
    <location>
        <begin position="210"/>
        <end position="225"/>
    </location>
</feature>
<dbReference type="CDD" id="cd19833">
    <property type="entry name" value="Bbox2_MuRF3_C-II"/>
    <property type="match status" value="1"/>
</dbReference>
<comment type="catalytic activity">
    <reaction evidence="1">
        <text>S-ubiquitinyl-[E2 ubiquitin-conjugating enzyme]-L-cysteine + [acceptor protein]-L-lysine = [E2 ubiquitin-conjugating enzyme]-L-cysteine + N(6)-ubiquitinyl-[acceptor protein]-L-lysine.</text>
        <dbReference type="EC" id="2.3.2.27"/>
    </reaction>
</comment>
<evidence type="ECO:0000313" key="15">
    <source>
        <dbReference type="Proteomes" id="UP000424527"/>
    </source>
</evidence>
<evidence type="ECO:0000256" key="10">
    <source>
        <dbReference type="PROSITE-ProRule" id="PRU00024"/>
    </source>
</evidence>
<keyword evidence="8" id="KW-0175">Coiled coil</keyword>
<dbReference type="InterPro" id="IPR033492">
    <property type="entry name" value="Trim54_Bbox2_Zfn"/>
</dbReference>
<dbReference type="EMBL" id="REGW02000014">
    <property type="protein sequence ID" value="KAE8286532.1"/>
    <property type="molecule type" value="Genomic_DNA"/>
</dbReference>
<dbReference type="Gene3D" id="1.20.5.170">
    <property type="match status" value="1"/>
</dbReference>
<evidence type="ECO:0000256" key="5">
    <source>
        <dbReference type="ARBA" id="ARBA00022771"/>
    </source>
</evidence>
<dbReference type="GO" id="GO:0005634">
    <property type="term" value="C:nucleus"/>
    <property type="evidence" value="ECO:0007669"/>
    <property type="project" value="UniProtKB-SubCell"/>
</dbReference>
<dbReference type="Gene3D" id="3.30.160.60">
    <property type="entry name" value="Classic Zinc Finger"/>
    <property type="match status" value="1"/>
</dbReference>
<dbReference type="PANTHER" id="PTHR24099:SF17">
    <property type="entry name" value="TRIPARTITE MOTIF CONTAINING 55"/>
    <property type="match status" value="1"/>
</dbReference>
<dbReference type="SUPFAM" id="SSF57845">
    <property type="entry name" value="B-box zinc-binding domain"/>
    <property type="match status" value="1"/>
</dbReference>
<evidence type="ECO:0000259" key="13">
    <source>
        <dbReference type="PROSITE" id="PS51262"/>
    </source>
</evidence>
<dbReference type="PROSITE" id="PS51262">
    <property type="entry name" value="COS"/>
    <property type="match status" value="1"/>
</dbReference>
<evidence type="ECO:0000256" key="9">
    <source>
        <dbReference type="ARBA" id="ARBA00023242"/>
    </source>
</evidence>
<protein>
    <recommendedName>
        <fullName evidence="3">RING-type E3 ubiquitin transferase</fullName>
        <ecNumber evidence="3">2.3.2.27</ecNumber>
    </recommendedName>
</protein>
<evidence type="ECO:0000256" key="6">
    <source>
        <dbReference type="ARBA" id="ARBA00022782"/>
    </source>
</evidence>
<gene>
    <name evidence="14" type="ORF">D5F01_LYC14467</name>
</gene>
<evidence type="ECO:0000256" key="2">
    <source>
        <dbReference type="ARBA" id="ARBA00004123"/>
    </source>
</evidence>
<evidence type="ECO:0000256" key="7">
    <source>
        <dbReference type="ARBA" id="ARBA00022833"/>
    </source>
</evidence>
<organism evidence="14 15">
    <name type="scientific">Larimichthys crocea</name>
    <name type="common">Large yellow croaker</name>
    <name type="synonym">Pseudosciaena crocea</name>
    <dbReference type="NCBI Taxonomy" id="215358"/>
    <lineage>
        <taxon>Eukaryota</taxon>
        <taxon>Metazoa</taxon>
        <taxon>Chordata</taxon>
        <taxon>Craniata</taxon>
        <taxon>Vertebrata</taxon>
        <taxon>Euteleostomi</taxon>
        <taxon>Actinopterygii</taxon>
        <taxon>Neopterygii</taxon>
        <taxon>Teleostei</taxon>
        <taxon>Neoteleostei</taxon>
        <taxon>Acanthomorphata</taxon>
        <taxon>Eupercaria</taxon>
        <taxon>Sciaenidae</taxon>
        <taxon>Larimichthys</taxon>
    </lineage>
</organism>
<keyword evidence="9" id="KW-0539">Nucleus</keyword>
<comment type="caution">
    <text evidence="14">The sequence shown here is derived from an EMBL/GenBank/DDBJ whole genome shotgun (WGS) entry which is preliminary data.</text>
</comment>
<dbReference type="GO" id="GO:0070507">
    <property type="term" value="P:regulation of microtubule cytoskeleton organization"/>
    <property type="evidence" value="ECO:0007669"/>
    <property type="project" value="TreeGrafter"/>
</dbReference>
<dbReference type="PANTHER" id="PTHR24099">
    <property type="entry name" value="E3 UBIQUITIN-PROTEIN LIGASE TRIM36-RELATED"/>
    <property type="match status" value="1"/>
</dbReference>
<dbReference type="InterPro" id="IPR000315">
    <property type="entry name" value="Znf_B-box"/>
</dbReference>
<feature type="domain" description="COS" evidence="13">
    <location>
        <begin position="147"/>
        <end position="205"/>
    </location>
</feature>
<keyword evidence="5 10" id="KW-0479">Metal-binding</keyword>
<evidence type="ECO:0000256" key="1">
    <source>
        <dbReference type="ARBA" id="ARBA00000900"/>
    </source>
</evidence>
<dbReference type="InterPro" id="IPR050617">
    <property type="entry name" value="E3_ligase_FN3/SPRY"/>
</dbReference>
<evidence type="ECO:0000256" key="3">
    <source>
        <dbReference type="ARBA" id="ARBA00012483"/>
    </source>
</evidence>
<keyword evidence="5 10" id="KW-0863">Zinc-finger</keyword>
<keyword evidence="15" id="KW-1185">Reference proteome</keyword>
<dbReference type="EC" id="2.3.2.27" evidence="3"/>
<name>A0A6G0I5L7_LARCR</name>
<sequence length="231" mass="26156">MCEEHEEEKINIYCLSCQTPTCSMCKVFGKHKDCDVAPLGSVYTRQKTELSDGIANLVASNDHIQAVISQMEEICRIIEENGQRQRERLADRFDGLVSILEERKQKLVGLIAKQQDEKLKRVRSLIRRHGDDLEVAVTLVETAIRSMEEPHMALFIQSANVILEKMAATARPSNMELPELGYERMSHFVIDTDDLAVMLMNIDFCPGVGDDGEDDPEEGGEESELEFCSRY</sequence>
<dbReference type="Proteomes" id="UP000424527">
    <property type="component" value="Unassembled WGS sequence"/>
</dbReference>
<comment type="subcellular location">
    <subcellularLocation>
        <location evidence="2">Nucleus</location>
    </subcellularLocation>
</comment>
<keyword evidence="7" id="KW-0862">Zinc</keyword>
<evidence type="ECO:0000259" key="12">
    <source>
        <dbReference type="PROSITE" id="PS50119"/>
    </source>
</evidence>
<accession>A0A6G0I5L7</accession>
<dbReference type="GO" id="GO:0030154">
    <property type="term" value="P:cell differentiation"/>
    <property type="evidence" value="ECO:0007669"/>
    <property type="project" value="UniProtKB-KW"/>
</dbReference>
<evidence type="ECO:0000256" key="8">
    <source>
        <dbReference type="ARBA" id="ARBA00023054"/>
    </source>
</evidence>
<keyword evidence="6" id="KW-0221">Differentiation</keyword>
<feature type="region of interest" description="Disordered" evidence="11">
    <location>
        <begin position="208"/>
        <end position="231"/>
    </location>
</feature>
<proteinExistence type="predicted"/>
<dbReference type="Pfam" id="PF00643">
    <property type="entry name" value="zf-B_box"/>
    <property type="match status" value="1"/>
</dbReference>
<dbReference type="GO" id="GO:0061630">
    <property type="term" value="F:ubiquitin protein ligase activity"/>
    <property type="evidence" value="ECO:0007669"/>
    <property type="project" value="UniProtKB-EC"/>
</dbReference>
<feature type="domain" description="B box-type" evidence="12">
    <location>
        <begin position="1"/>
        <end position="39"/>
    </location>
</feature>
<dbReference type="PROSITE" id="PS50119">
    <property type="entry name" value="ZF_BBOX"/>
    <property type="match status" value="1"/>
</dbReference>
<evidence type="ECO:0000256" key="4">
    <source>
        <dbReference type="ARBA" id="ARBA00022679"/>
    </source>
</evidence>
<reference evidence="14 15" key="1">
    <citation type="submission" date="2019-07" db="EMBL/GenBank/DDBJ databases">
        <title>Chromosome genome assembly for large yellow croaker.</title>
        <authorList>
            <person name="Xiao S."/>
        </authorList>
    </citation>
    <scope>NUCLEOTIDE SEQUENCE [LARGE SCALE GENOMIC DNA]</scope>
    <source>
        <strain evidence="14">JMULYC20181020</strain>
        <tissue evidence="14">Muscle</tissue>
    </source>
</reference>
<dbReference type="GO" id="GO:0005737">
    <property type="term" value="C:cytoplasm"/>
    <property type="evidence" value="ECO:0007669"/>
    <property type="project" value="TreeGrafter"/>
</dbReference>
<keyword evidence="4" id="KW-0808">Transferase</keyword>
<dbReference type="AlphaFoldDB" id="A0A6G0I5L7"/>
<evidence type="ECO:0000256" key="11">
    <source>
        <dbReference type="SAM" id="MobiDB-lite"/>
    </source>
</evidence>
<dbReference type="GO" id="GO:0008270">
    <property type="term" value="F:zinc ion binding"/>
    <property type="evidence" value="ECO:0007669"/>
    <property type="project" value="UniProtKB-KW"/>
</dbReference>
<dbReference type="SMART" id="SM00336">
    <property type="entry name" value="BBOX"/>
    <property type="match status" value="1"/>
</dbReference>
<dbReference type="InterPro" id="IPR017903">
    <property type="entry name" value="COS_domain"/>
</dbReference>
<evidence type="ECO:0000313" key="14">
    <source>
        <dbReference type="EMBL" id="KAE8286532.1"/>
    </source>
</evidence>